<evidence type="ECO:0000313" key="2">
    <source>
        <dbReference type="Proteomes" id="UP001272137"/>
    </source>
</evidence>
<dbReference type="Proteomes" id="UP001272137">
    <property type="component" value="Unassembled WGS sequence"/>
</dbReference>
<reference evidence="1" key="1">
    <citation type="submission" date="2018-08" db="EMBL/GenBank/DDBJ databases">
        <title>Identification of Burkholderia cepacia strains that express a Burkholderia pseudomallei-like capsular polysaccharide.</title>
        <authorList>
            <person name="Burtnick M.N."/>
            <person name="Vongsouvath M."/>
            <person name="Newton P."/>
            <person name="Wuthiekanun V."/>
            <person name="Limmathurotsakul D."/>
            <person name="Brett P.J."/>
            <person name="Chantratita N."/>
            <person name="Dance D.A."/>
        </authorList>
    </citation>
    <scope>NUCLEOTIDE SEQUENCE</scope>
    <source>
        <strain evidence="1">SBXCC001</strain>
    </source>
</reference>
<accession>A0AAW9CL27</accession>
<sequence length="80" mass="8454">MNVHGERAMKTTFAALALAAARPFVLPFDFRPARRSSGCAKRGFASFNSAEFGGSARACRNRGCGPACRAAMNARATSRA</sequence>
<dbReference type="EMBL" id="QXCT01000001">
    <property type="protein sequence ID" value="MDW9251240.1"/>
    <property type="molecule type" value="Genomic_DNA"/>
</dbReference>
<organism evidence="1 2">
    <name type="scientific">Burkholderia thailandensis</name>
    <dbReference type="NCBI Taxonomy" id="57975"/>
    <lineage>
        <taxon>Bacteria</taxon>
        <taxon>Pseudomonadati</taxon>
        <taxon>Pseudomonadota</taxon>
        <taxon>Betaproteobacteria</taxon>
        <taxon>Burkholderiales</taxon>
        <taxon>Burkholderiaceae</taxon>
        <taxon>Burkholderia</taxon>
        <taxon>pseudomallei group</taxon>
    </lineage>
</organism>
<comment type="caution">
    <text evidence="1">The sequence shown here is derived from an EMBL/GenBank/DDBJ whole genome shotgun (WGS) entry which is preliminary data.</text>
</comment>
<evidence type="ECO:0000313" key="1">
    <source>
        <dbReference type="EMBL" id="MDW9251240.1"/>
    </source>
</evidence>
<dbReference type="AlphaFoldDB" id="A0AAW9CL27"/>
<gene>
    <name evidence="1" type="ORF">C7S16_5339</name>
</gene>
<name>A0AAW9CL27_BURTH</name>
<proteinExistence type="predicted"/>
<protein>
    <submittedName>
        <fullName evidence="1">Uncharacterized protein</fullName>
    </submittedName>
</protein>